<keyword evidence="1" id="KW-0812">Transmembrane</keyword>
<feature type="transmembrane region" description="Helical" evidence="1">
    <location>
        <begin position="210"/>
        <end position="229"/>
    </location>
</feature>
<keyword evidence="4" id="KW-1185">Reference proteome</keyword>
<dbReference type="CDD" id="cd01949">
    <property type="entry name" value="GGDEF"/>
    <property type="match status" value="1"/>
</dbReference>
<sequence>MKKVSNGILVILVVFFSTFSLFPFNSIYASTEIRADKGNISLDKWNFEEEGPVKLRGEWGIYWKELLTPDKIYKNNATFVNFPHHWVGSTINGEVIPGRGYATYFLEISVSENQLGKPMGIYIPSISNSAKLWINNEIKLDIGKTGTTKDDSIPLVDPTTIYFNPEQTKITIVLQIANFHEKKGGIFNDIILGDAEDITKIINSRIAKDMFLVGSLSIFGLYHIIIFLLRKKDKGALAFGIFSLLISIRTLIVGEAILVDIFPNFSWFWHRKIEYWSISVSIVTFIIFLSHVFPKHSNNKFSKLFQMIALIYSIFVLVSEPIIFTHTIQYLQLVMVTMIGYVIFVFYREMKDQTPGVKILLISMFVLAITVLNDILYYNEIIHTGDYTTIGFFFFILAQSTILAISYAKTFQKVEAMSTSLIELNNTLEEKVQLRTAELKQSQFELEKANSKLHELSNLDSLTNIPNRRSLDTKFETVWNEAKKKNELLTIFMIDVDCFKLYNDTYGHLLGDDILKAVAKTLSKISKEHNGFLARYGGEEFFLLFENKTEEEAITIANQLHQSIYDLNIEHKTSTASDRLTISIGMTQVKVSSDLNRECVIAQADKALYGAKQAGRNGICRYQEEEIMKL</sequence>
<dbReference type="InterPro" id="IPR029787">
    <property type="entry name" value="Nucleotide_cyclase"/>
</dbReference>
<feature type="transmembrane region" description="Helical" evidence="1">
    <location>
        <begin position="304"/>
        <end position="324"/>
    </location>
</feature>
<feature type="transmembrane region" description="Helical" evidence="1">
    <location>
        <begin position="359"/>
        <end position="378"/>
    </location>
</feature>
<dbReference type="InterPro" id="IPR050469">
    <property type="entry name" value="Diguanylate_Cyclase"/>
</dbReference>
<feature type="domain" description="GGDEF" evidence="2">
    <location>
        <begin position="487"/>
        <end position="624"/>
    </location>
</feature>
<dbReference type="SMART" id="SM00267">
    <property type="entry name" value="GGDEF"/>
    <property type="match status" value="1"/>
</dbReference>
<evidence type="ECO:0000313" key="3">
    <source>
        <dbReference type="EMBL" id="MBM6619627.1"/>
    </source>
</evidence>
<accession>A0ABS2DMA4</accession>
<protein>
    <submittedName>
        <fullName evidence="3">Diguanylate cyclase</fullName>
    </submittedName>
</protein>
<comment type="caution">
    <text evidence="3">The sequence shown here is derived from an EMBL/GenBank/DDBJ whole genome shotgun (WGS) entry which is preliminary data.</text>
</comment>
<keyword evidence="1" id="KW-1133">Transmembrane helix</keyword>
<dbReference type="PANTHER" id="PTHR45138:SF9">
    <property type="entry name" value="DIGUANYLATE CYCLASE DGCM-RELATED"/>
    <property type="match status" value="1"/>
</dbReference>
<organism evidence="3 4">
    <name type="scientific">Bacillus suaedaesalsae</name>
    <dbReference type="NCBI Taxonomy" id="2810349"/>
    <lineage>
        <taxon>Bacteria</taxon>
        <taxon>Bacillati</taxon>
        <taxon>Bacillota</taxon>
        <taxon>Bacilli</taxon>
        <taxon>Bacillales</taxon>
        <taxon>Bacillaceae</taxon>
        <taxon>Bacillus</taxon>
    </lineage>
</organism>
<evidence type="ECO:0000256" key="1">
    <source>
        <dbReference type="SAM" id="Phobius"/>
    </source>
</evidence>
<feature type="transmembrane region" description="Helical" evidence="1">
    <location>
        <begin position="273"/>
        <end position="292"/>
    </location>
</feature>
<name>A0ABS2DMA4_9BACI</name>
<reference evidence="3 4" key="1">
    <citation type="submission" date="2021-02" db="EMBL/GenBank/DDBJ databases">
        <title>Bacillus sp. RD4P76, an endophyte from a halophyte.</title>
        <authorList>
            <person name="Sun J.-Q."/>
        </authorList>
    </citation>
    <scope>NUCLEOTIDE SEQUENCE [LARGE SCALE GENOMIC DNA]</scope>
    <source>
        <strain evidence="3 4">RD4P76</strain>
    </source>
</reference>
<gene>
    <name evidence="3" type="ORF">JR050_18345</name>
</gene>
<keyword evidence="1" id="KW-0472">Membrane</keyword>
<dbReference type="EMBL" id="JAFELM010000043">
    <property type="protein sequence ID" value="MBM6619627.1"/>
    <property type="molecule type" value="Genomic_DNA"/>
</dbReference>
<evidence type="ECO:0000313" key="4">
    <source>
        <dbReference type="Proteomes" id="UP001518925"/>
    </source>
</evidence>
<dbReference type="Pfam" id="PF00990">
    <property type="entry name" value="GGDEF"/>
    <property type="match status" value="1"/>
</dbReference>
<dbReference type="SUPFAM" id="SSF55073">
    <property type="entry name" value="Nucleotide cyclase"/>
    <property type="match status" value="1"/>
</dbReference>
<dbReference type="InterPro" id="IPR000160">
    <property type="entry name" value="GGDEF_dom"/>
</dbReference>
<feature type="transmembrane region" description="Helical" evidence="1">
    <location>
        <begin position="390"/>
        <end position="408"/>
    </location>
</feature>
<dbReference type="InterPro" id="IPR011623">
    <property type="entry name" value="7TMR_DISM_rcpt_extracell_dom1"/>
</dbReference>
<dbReference type="RefSeq" id="WP_204205096.1">
    <property type="nucleotide sequence ID" value="NZ_JAFELM010000043.1"/>
</dbReference>
<evidence type="ECO:0000259" key="2">
    <source>
        <dbReference type="PROSITE" id="PS50887"/>
    </source>
</evidence>
<dbReference type="PANTHER" id="PTHR45138">
    <property type="entry name" value="REGULATORY COMPONENTS OF SENSORY TRANSDUCTION SYSTEM"/>
    <property type="match status" value="1"/>
</dbReference>
<dbReference type="InterPro" id="IPR043128">
    <property type="entry name" value="Rev_trsase/Diguanyl_cyclase"/>
</dbReference>
<dbReference type="Pfam" id="PF07695">
    <property type="entry name" value="7TMR-DISM_7TM"/>
    <property type="match status" value="1"/>
</dbReference>
<feature type="transmembrane region" description="Helical" evidence="1">
    <location>
        <begin position="236"/>
        <end position="261"/>
    </location>
</feature>
<dbReference type="Proteomes" id="UP001518925">
    <property type="component" value="Unassembled WGS sequence"/>
</dbReference>
<dbReference type="Gene3D" id="3.30.70.270">
    <property type="match status" value="1"/>
</dbReference>
<dbReference type="PROSITE" id="PS50887">
    <property type="entry name" value="GGDEF"/>
    <property type="match status" value="1"/>
</dbReference>
<proteinExistence type="predicted"/>
<feature type="transmembrane region" description="Helical" evidence="1">
    <location>
        <begin position="330"/>
        <end position="347"/>
    </location>
</feature>
<dbReference type="NCBIfam" id="TIGR00254">
    <property type="entry name" value="GGDEF"/>
    <property type="match status" value="1"/>
</dbReference>